<dbReference type="RefSeq" id="WP_013681150.1">
    <property type="nucleotide sequence ID" value="NC_015318.1"/>
</dbReference>
<dbReference type="OrthoDB" id="9805356at2"/>
<dbReference type="KEGG" id="hmr:Hipma_0125"/>
<name>F2LX47_HIPMA</name>
<proteinExistence type="predicted"/>
<dbReference type="InterPro" id="IPR050807">
    <property type="entry name" value="TransReg_Diox_bact_type"/>
</dbReference>
<organism evidence="3 4">
    <name type="scientific">Hippea maritima (strain ATCC 700847 / DSM 10411 / MH2)</name>
    <dbReference type="NCBI Taxonomy" id="760142"/>
    <lineage>
        <taxon>Bacteria</taxon>
        <taxon>Pseudomonadati</taxon>
        <taxon>Campylobacterota</taxon>
        <taxon>Desulfurellia</taxon>
        <taxon>Desulfurellales</taxon>
        <taxon>Hippeaceae</taxon>
        <taxon>Hippea</taxon>
    </lineage>
</organism>
<dbReference type="Gene3D" id="2.60.120.10">
    <property type="entry name" value="Jelly Rolls"/>
    <property type="match status" value="1"/>
</dbReference>
<dbReference type="HOGENOM" id="CLU_085376_1_2_7"/>
<evidence type="ECO:0000256" key="1">
    <source>
        <dbReference type="ARBA" id="ARBA00023125"/>
    </source>
</evidence>
<sequence>MRVGSKIREIRTKKNMTLRDLSKKSGCSLGFLSQVERDLVSPTISSLRRIADALGINIISLFEEREPPVDSIVVRKTNRGKFENRRSRVKYELLRPQFSDTTIEALYMYLEPGAISGTSPHSHNGEELVIVLKGKLEIEVGGKSYLLEEGDSAVYNSNLPHKWRNSYEGTTEVIWVNHPPTF</sequence>
<dbReference type="AlphaFoldDB" id="F2LX47"/>
<dbReference type="InParanoid" id="F2LX47"/>
<feature type="domain" description="HTH cro/C1-type" evidence="2">
    <location>
        <begin position="7"/>
        <end position="61"/>
    </location>
</feature>
<dbReference type="eggNOG" id="COG1396">
    <property type="taxonomic scope" value="Bacteria"/>
</dbReference>
<dbReference type="SUPFAM" id="SSF47413">
    <property type="entry name" value="lambda repressor-like DNA-binding domains"/>
    <property type="match status" value="1"/>
</dbReference>
<dbReference type="Gene3D" id="1.10.260.40">
    <property type="entry name" value="lambda repressor-like DNA-binding domains"/>
    <property type="match status" value="1"/>
</dbReference>
<dbReference type="STRING" id="760142.Hipma_0125"/>
<reference evidence="4" key="2">
    <citation type="submission" date="2011-03" db="EMBL/GenBank/DDBJ databases">
        <title>The complete genome of Hippea maritima DSM 10411.</title>
        <authorList>
            <consortium name="US DOE Joint Genome Institute (JGI-PGF)"/>
            <person name="Lucas S."/>
            <person name="Copeland A."/>
            <person name="Lapidus A."/>
            <person name="Bruce D."/>
            <person name="Goodwin L."/>
            <person name="Pitluck S."/>
            <person name="Peters L."/>
            <person name="Kyrpides N."/>
            <person name="Mavromatis K."/>
            <person name="Pagani I."/>
            <person name="Ivanova N."/>
            <person name="Mikhailova N."/>
            <person name="Lu M."/>
            <person name="Detter J.C."/>
            <person name="Tapia R."/>
            <person name="Han C."/>
            <person name="Land M."/>
            <person name="Hauser L."/>
            <person name="Markowitz V."/>
            <person name="Cheng J.-F."/>
            <person name="Hugenholtz P."/>
            <person name="Woyke T."/>
            <person name="Wu D."/>
            <person name="Spring S."/>
            <person name="Schroeder M."/>
            <person name="Brambilla E."/>
            <person name="Klenk H.-P."/>
            <person name="Eisen J.A."/>
        </authorList>
    </citation>
    <scope>NUCLEOTIDE SEQUENCE [LARGE SCALE GENOMIC DNA]</scope>
    <source>
        <strain evidence="4">ATCC 700847 / DSM 10411 / MH2</strain>
    </source>
</reference>
<evidence type="ECO:0000313" key="4">
    <source>
        <dbReference type="Proteomes" id="UP000008139"/>
    </source>
</evidence>
<dbReference type="Pfam" id="PF07883">
    <property type="entry name" value="Cupin_2"/>
    <property type="match status" value="1"/>
</dbReference>
<dbReference type="PANTHER" id="PTHR46797:SF1">
    <property type="entry name" value="METHYLPHOSPHONATE SYNTHASE"/>
    <property type="match status" value="1"/>
</dbReference>
<dbReference type="EMBL" id="CP002606">
    <property type="protein sequence ID" value="AEA33105.1"/>
    <property type="molecule type" value="Genomic_DNA"/>
</dbReference>
<gene>
    <name evidence="3" type="ordered locus">Hipma_0125</name>
</gene>
<dbReference type="Proteomes" id="UP000008139">
    <property type="component" value="Chromosome"/>
</dbReference>
<accession>F2LX47</accession>
<dbReference type="CDD" id="cd00093">
    <property type="entry name" value="HTH_XRE"/>
    <property type="match status" value="1"/>
</dbReference>
<dbReference type="Pfam" id="PF01381">
    <property type="entry name" value="HTH_3"/>
    <property type="match status" value="1"/>
</dbReference>
<protein>
    <submittedName>
        <fullName evidence="3">Cupin 2 conserved barrel domain protein</fullName>
    </submittedName>
</protein>
<evidence type="ECO:0000259" key="2">
    <source>
        <dbReference type="PROSITE" id="PS50943"/>
    </source>
</evidence>
<dbReference type="InterPro" id="IPR014710">
    <property type="entry name" value="RmlC-like_jellyroll"/>
</dbReference>
<dbReference type="InterPro" id="IPR013096">
    <property type="entry name" value="Cupin_2"/>
</dbReference>
<dbReference type="PANTHER" id="PTHR46797">
    <property type="entry name" value="HTH-TYPE TRANSCRIPTIONAL REGULATOR"/>
    <property type="match status" value="1"/>
</dbReference>
<dbReference type="InterPro" id="IPR001387">
    <property type="entry name" value="Cro/C1-type_HTH"/>
</dbReference>
<keyword evidence="1" id="KW-0238">DNA-binding</keyword>
<dbReference type="GO" id="GO:0005829">
    <property type="term" value="C:cytosol"/>
    <property type="evidence" value="ECO:0007669"/>
    <property type="project" value="TreeGrafter"/>
</dbReference>
<dbReference type="eggNOG" id="COG1917">
    <property type="taxonomic scope" value="Bacteria"/>
</dbReference>
<keyword evidence="4" id="KW-1185">Reference proteome</keyword>
<reference evidence="3 4" key="1">
    <citation type="journal article" date="2011" name="Stand. Genomic Sci.">
        <title>Complete genome sequence of the thermophilic sulfur-reducer Hippea maritima type strain (MH(2)).</title>
        <authorList>
            <person name="Huntemann M."/>
            <person name="Lu M."/>
            <person name="Nolan M."/>
            <person name="Lapidus A."/>
            <person name="Lucas S."/>
            <person name="Hammon N."/>
            <person name="Deshpande S."/>
            <person name="Cheng J.F."/>
            <person name="Tapia R."/>
            <person name="Han C."/>
            <person name="Goodwin L."/>
            <person name="Pitluck S."/>
            <person name="Liolios K."/>
            <person name="Pagani I."/>
            <person name="Ivanova N."/>
            <person name="Ovchinikova G."/>
            <person name="Pati A."/>
            <person name="Chen A."/>
            <person name="Palaniappan K."/>
            <person name="Land M."/>
            <person name="Hauser L."/>
            <person name="Jeffries C.D."/>
            <person name="Detter J.C."/>
            <person name="Brambilla E.M."/>
            <person name="Rohde M."/>
            <person name="Spring S."/>
            <person name="Goker M."/>
            <person name="Woyke T."/>
            <person name="Bristow J."/>
            <person name="Eisen J.A."/>
            <person name="Markowitz V."/>
            <person name="Hugenholtz P."/>
            <person name="Kyrpides N.C."/>
            <person name="Klenk H.P."/>
            <person name="Mavromatis K."/>
        </authorList>
    </citation>
    <scope>NUCLEOTIDE SEQUENCE [LARGE SCALE GENOMIC DNA]</scope>
    <source>
        <strain evidence="4">ATCC 700847 / DSM 10411 / MH2</strain>
    </source>
</reference>
<dbReference type="GO" id="GO:0003700">
    <property type="term" value="F:DNA-binding transcription factor activity"/>
    <property type="evidence" value="ECO:0007669"/>
    <property type="project" value="TreeGrafter"/>
</dbReference>
<dbReference type="CDD" id="cd02209">
    <property type="entry name" value="cupin_XRE_C"/>
    <property type="match status" value="1"/>
</dbReference>
<dbReference type="GO" id="GO:0003677">
    <property type="term" value="F:DNA binding"/>
    <property type="evidence" value="ECO:0007669"/>
    <property type="project" value="UniProtKB-KW"/>
</dbReference>
<dbReference type="InterPro" id="IPR010982">
    <property type="entry name" value="Lambda_DNA-bd_dom_sf"/>
</dbReference>
<dbReference type="PROSITE" id="PS50943">
    <property type="entry name" value="HTH_CROC1"/>
    <property type="match status" value="1"/>
</dbReference>
<dbReference type="InterPro" id="IPR011051">
    <property type="entry name" value="RmlC_Cupin_sf"/>
</dbReference>
<evidence type="ECO:0000313" key="3">
    <source>
        <dbReference type="EMBL" id="AEA33105.1"/>
    </source>
</evidence>
<dbReference type="FunCoup" id="F2LX47">
    <property type="interactions" value="52"/>
</dbReference>
<dbReference type="SUPFAM" id="SSF51182">
    <property type="entry name" value="RmlC-like cupins"/>
    <property type="match status" value="1"/>
</dbReference>
<dbReference type="SMART" id="SM00530">
    <property type="entry name" value="HTH_XRE"/>
    <property type="match status" value="1"/>
</dbReference>